<protein>
    <submittedName>
        <fullName evidence="2">Uncharacterized protein</fullName>
    </submittedName>
</protein>
<feature type="region of interest" description="Disordered" evidence="1">
    <location>
        <begin position="1"/>
        <end position="40"/>
    </location>
</feature>
<proteinExistence type="predicted"/>
<dbReference type="EMBL" id="KE345262">
    <property type="protein sequence ID" value="EXB97345.1"/>
    <property type="molecule type" value="Genomic_DNA"/>
</dbReference>
<evidence type="ECO:0000256" key="1">
    <source>
        <dbReference type="SAM" id="MobiDB-lite"/>
    </source>
</evidence>
<gene>
    <name evidence="2" type="ORF">L484_024208</name>
</gene>
<accession>W9RXT2</accession>
<evidence type="ECO:0000313" key="2">
    <source>
        <dbReference type="EMBL" id="EXB97345.1"/>
    </source>
</evidence>
<evidence type="ECO:0000313" key="3">
    <source>
        <dbReference type="Proteomes" id="UP000030645"/>
    </source>
</evidence>
<sequence>MNCTSRFRPREERSPSCSALATPREEIWASSQENADEPQDLVSRRCDFSVISDEIVEQSLLDGKTRMRKEINLRCQRS</sequence>
<name>W9RXT2_9ROSA</name>
<organism evidence="2 3">
    <name type="scientific">Morus notabilis</name>
    <dbReference type="NCBI Taxonomy" id="981085"/>
    <lineage>
        <taxon>Eukaryota</taxon>
        <taxon>Viridiplantae</taxon>
        <taxon>Streptophyta</taxon>
        <taxon>Embryophyta</taxon>
        <taxon>Tracheophyta</taxon>
        <taxon>Spermatophyta</taxon>
        <taxon>Magnoliopsida</taxon>
        <taxon>eudicotyledons</taxon>
        <taxon>Gunneridae</taxon>
        <taxon>Pentapetalae</taxon>
        <taxon>rosids</taxon>
        <taxon>fabids</taxon>
        <taxon>Rosales</taxon>
        <taxon>Moraceae</taxon>
        <taxon>Moreae</taxon>
        <taxon>Morus</taxon>
    </lineage>
</organism>
<dbReference type="AlphaFoldDB" id="W9RXT2"/>
<reference evidence="3" key="1">
    <citation type="submission" date="2013-01" db="EMBL/GenBank/DDBJ databases">
        <title>Draft Genome Sequence of a Mulberry Tree, Morus notabilis C.K. Schneid.</title>
        <authorList>
            <person name="He N."/>
            <person name="Zhao S."/>
        </authorList>
    </citation>
    <scope>NUCLEOTIDE SEQUENCE</scope>
</reference>
<keyword evidence="3" id="KW-1185">Reference proteome</keyword>
<dbReference type="Proteomes" id="UP000030645">
    <property type="component" value="Unassembled WGS sequence"/>
</dbReference>